<evidence type="ECO:0000256" key="5">
    <source>
        <dbReference type="ARBA" id="ARBA00022741"/>
    </source>
</evidence>
<keyword evidence="7" id="KW-0653">Protein transport</keyword>
<proteinExistence type="inferred from homology"/>
<dbReference type="Pfam" id="PF02874">
    <property type="entry name" value="ATP-synt_ab_N"/>
    <property type="match status" value="1"/>
</dbReference>
<dbReference type="SUPFAM" id="SSF52540">
    <property type="entry name" value="P-loop containing nucleoside triphosphate hydrolases"/>
    <property type="match status" value="1"/>
</dbReference>
<keyword evidence="3" id="KW-0963">Cytoplasm</keyword>
<dbReference type="CDD" id="cd18117">
    <property type="entry name" value="ATP-synt_flagellum-secretory_path_III_N"/>
    <property type="match status" value="1"/>
</dbReference>
<comment type="catalytic activity">
    <reaction evidence="11">
        <text>ATP + H2O + cellular proteinSide 1 = ADP + phosphate + cellular proteinSide 2.</text>
        <dbReference type="EC" id="7.4.2.8"/>
    </reaction>
</comment>
<gene>
    <name evidence="13" type="ORF">ACFOHL_07900</name>
</gene>
<dbReference type="RefSeq" id="WP_376919681.1">
    <property type="nucleotide sequence ID" value="NZ_JBHRSW010000014.1"/>
</dbReference>
<dbReference type="NCBIfam" id="TIGR01026">
    <property type="entry name" value="fliI_yscN"/>
    <property type="match status" value="1"/>
</dbReference>
<evidence type="ECO:0000256" key="8">
    <source>
        <dbReference type="ARBA" id="ARBA00022967"/>
    </source>
</evidence>
<dbReference type="PANTHER" id="PTHR15184:SF9">
    <property type="entry name" value="SPI-1 TYPE 3 SECRETION SYSTEM ATPASE"/>
    <property type="match status" value="1"/>
</dbReference>
<keyword evidence="4" id="KW-0997">Cell inner membrane</keyword>
<dbReference type="InterPro" id="IPR050053">
    <property type="entry name" value="ATPase_alpha/beta_chains"/>
</dbReference>
<dbReference type="Pfam" id="PF00006">
    <property type="entry name" value="ATP-synt_ab"/>
    <property type="match status" value="1"/>
</dbReference>
<dbReference type="CDD" id="cd01136">
    <property type="entry name" value="ATPase_flagellum-secretory_path_III"/>
    <property type="match status" value="1"/>
</dbReference>
<organism evidence="13 14">
    <name type="scientific">Agaribacter flavus</name>
    <dbReference type="NCBI Taxonomy" id="1902781"/>
    <lineage>
        <taxon>Bacteria</taxon>
        <taxon>Pseudomonadati</taxon>
        <taxon>Pseudomonadota</taxon>
        <taxon>Gammaproteobacteria</taxon>
        <taxon>Alteromonadales</taxon>
        <taxon>Alteromonadaceae</taxon>
        <taxon>Agaribacter</taxon>
    </lineage>
</organism>
<reference evidence="14" key="1">
    <citation type="journal article" date="2019" name="Int. J. Syst. Evol. Microbiol.">
        <title>The Global Catalogue of Microorganisms (GCM) 10K type strain sequencing project: providing services to taxonomists for standard genome sequencing and annotation.</title>
        <authorList>
            <consortium name="The Broad Institute Genomics Platform"/>
            <consortium name="The Broad Institute Genome Sequencing Center for Infectious Disease"/>
            <person name="Wu L."/>
            <person name="Ma J."/>
        </authorList>
    </citation>
    <scope>NUCLEOTIDE SEQUENCE [LARGE SCALE GENOMIC DNA]</scope>
    <source>
        <strain evidence="14">KCTC 52473</strain>
    </source>
</reference>
<sequence>MQFSNFEYRLKMLKTHVLYGSVCDCVGLIIEADGPKASIGSLCDIHLSSGDVVQAEVVGFRQGKLLIMPYFGNVGVSRGDKVVFNYQMNSLKVGVNLLGRVVDAFVNPLDGKGDIQGLQTIQIGQRKSSNPLDRSPINEVLTTGIKSIDAFTTIGKGQRLGLMSGSGVGKSVLLSSICKNVDADINVIALIGERGREVEEFVNATLGQEGLKKSVVVSATAQDSPLVRAKAAFNALAIAEYFANQGRSVFFTMDSITRLASALREIGLAVGEPPTVKGYTPSVFAVLPEYIERFGKFKNGGSISSLLTVLVESDDFNDPIVDCVRAVLDGHIVLTRELAEQAHFPAVDISKSVSRLATKLQDNNTARNTQSIRKFFFDYQQNKEVIELGLFESGDDKNREDIKKNWSNLRAFLTQGMEENFPFEQTMGELDNIGSLLNA</sequence>
<dbReference type="Pfam" id="PF18269">
    <property type="entry name" value="T3SS_ATPase_C"/>
    <property type="match status" value="1"/>
</dbReference>
<keyword evidence="4" id="KW-0472">Membrane</keyword>
<name>A0ABV7FSP2_9ALTE</name>
<dbReference type="Gene3D" id="3.40.50.12240">
    <property type="match status" value="1"/>
</dbReference>
<dbReference type="EMBL" id="JBHRSW010000014">
    <property type="protein sequence ID" value="MFC3121542.1"/>
    <property type="molecule type" value="Genomic_DNA"/>
</dbReference>
<evidence type="ECO:0000259" key="12">
    <source>
        <dbReference type="SMART" id="SM00382"/>
    </source>
</evidence>
<evidence type="ECO:0000313" key="14">
    <source>
        <dbReference type="Proteomes" id="UP001595478"/>
    </source>
</evidence>
<dbReference type="InterPro" id="IPR027417">
    <property type="entry name" value="P-loop_NTPase"/>
</dbReference>
<keyword evidence="5" id="KW-0547">Nucleotide-binding</keyword>
<comment type="caution">
    <text evidence="13">The sequence shown here is derived from an EMBL/GenBank/DDBJ whole genome shotgun (WGS) entry which is preliminary data.</text>
</comment>
<dbReference type="InterPro" id="IPR004100">
    <property type="entry name" value="ATPase_F1/V1/A1_a/bsu_N"/>
</dbReference>
<keyword evidence="4" id="KW-1003">Cell membrane</keyword>
<dbReference type="PANTHER" id="PTHR15184">
    <property type="entry name" value="ATP SYNTHASE"/>
    <property type="match status" value="1"/>
</dbReference>
<dbReference type="InterPro" id="IPR005714">
    <property type="entry name" value="ATPase_T3SS_FliI/YscN"/>
</dbReference>
<evidence type="ECO:0000256" key="2">
    <source>
        <dbReference type="ARBA" id="ARBA00022448"/>
    </source>
</evidence>
<evidence type="ECO:0000256" key="11">
    <source>
        <dbReference type="ARBA" id="ARBA00034006"/>
    </source>
</evidence>
<protein>
    <recommendedName>
        <fullName evidence="10">protein-secreting ATPase</fullName>
        <ecNumber evidence="10">7.4.2.8</ecNumber>
    </recommendedName>
</protein>
<evidence type="ECO:0000313" key="13">
    <source>
        <dbReference type="EMBL" id="MFC3121542.1"/>
    </source>
</evidence>
<evidence type="ECO:0000256" key="9">
    <source>
        <dbReference type="ARBA" id="ARBA00024342"/>
    </source>
</evidence>
<dbReference type="EC" id="7.4.2.8" evidence="10"/>
<evidence type="ECO:0000256" key="10">
    <source>
        <dbReference type="ARBA" id="ARBA00024382"/>
    </source>
</evidence>
<dbReference type="InterPro" id="IPR003593">
    <property type="entry name" value="AAA+_ATPase"/>
</dbReference>
<evidence type="ECO:0000256" key="7">
    <source>
        <dbReference type="ARBA" id="ARBA00022927"/>
    </source>
</evidence>
<dbReference type="PROSITE" id="PS00152">
    <property type="entry name" value="ATPASE_ALPHA_BETA"/>
    <property type="match status" value="1"/>
</dbReference>
<dbReference type="InterPro" id="IPR020003">
    <property type="entry name" value="ATPase_a/bsu_AS"/>
</dbReference>
<keyword evidence="8" id="KW-1278">Translocase</keyword>
<accession>A0ABV7FSP2</accession>
<keyword evidence="14" id="KW-1185">Reference proteome</keyword>
<feature type="domain" description="AAA+ ATPase" evidence="12">
    <location>
        <begin position="156"/>
        <end position="338"/>
    </location>
</feature>
<dbReference type="InterPro" id="IPR000194">
    <property type="entry name" value="ATPase_F1/V1/A1_a/bsu_nucl-bd"/>
</dbReference>
<evidence type="ECO:0000256" key="4">
    <source>
        <dbReference type="ARBA" id="ARBA00022519"/>
    </source>
</evidence>
<dbReference type="SMART" id="SM00382">
    <property type="entry name" value="AAA"/>
    <property type="match status" value="1"/>
</dbReference>
<evidence type="ECO:0000256" key="3">
    <source>
        <dbReference type="ARBA" id="ARBA00022490"/>
    </source>
</evidence>
<evidence type="ECO:0000256" key="6">
    <source>
        <dbReference type="ARBA" id="ARBA00022840"/>
    </source>
</evidence>
<keyword evidence="6" id="KW-0067">ATP-binding</keyword>
<comment type="subcellular location">
    <subcellularLocation>
        <location evidence="1">Cytoplasm</location>
    </subcellularLocation>
</comment>
<evidence type="ECO:0000256" key="1">
    <source>
        <dbReference type="ARBA" id="ARBA00004496"/>
    </source>
</evidence>
<comment type="similarity">
    <text evidence="9">Belongs to the ATPase alpha/beta chains family. T3SS ATPase subfamily.</text>
</comment>
<keyword evidence="2" id="KW-0813">Transport</keyword>
<dbReference type="Proteomes" id="UP001595478">
    <property type="component" value="Unassembled WGS sequence"/>
</dbReference>
<dbReference type="InterPro" id="IPR040627">
    <property type="entry name" value="T3SS_ATPase_C"/>
</dbReference>